<feature type="compositionally biased region" description="Pro residues" evidence="1">
    <location>
        <begin position="140"/>
        <end position="149"/>
    </location>
</feature>
<name>A0A6A5YSZ0_9PLEO</name>
<feature type="compositionally biased region" description="Low complexity" evidence="1">
    <location>
        <begin position="56"/>
        <end position="67"/>
    </location>
</feature>
<evidence type="ECO:0000256" key="1">
    <source>
        <dbReference type="SAM" id="MobiDB-lite"/>
    </source>
</evidence>
<feature type="compositionally biased region" description="Basic and acidic residues" evidence="1">
    <location>
        <begin position="40"/>
        <end position="54"/>
    </location>
</feature>
<dbReference type="OrthoDB" id="3795190at2759"/>
<evidence type="ECO:0000313" key="2">
    <source>
        <dbReference type="EMBL" id="KAF2109261.1"/>
    </source>
</evidence>
<dbReference type="AlphaFoldDB" id="A0A6A5YSZ0"/>
<feature type="region of interest" description="Disordered" evidence="1">
    <location>
        <begin position="140"/>
        <end position="373"/>
    </location>
</feature>
<evidence type="ECO:0000313" key="3">
    <source>
        <dbReference type="Proteomes" id="UP000799770"/>
    </source>
</evidence>
<dbReference type="EMBL" id="ML977343">
    <property type="protein sequence ID" value="KAF2109261.1"/>
    <property type="molecule type" value="Genomic_DNA"/>
</dbReference>
<gene>
    <name evidence="2" type="ORF">BDV96DRAFT_615927</name>
</gene>
<dbReference type="Proteomes" id="UP000799770">
    <property type="component" value="Unassembled WGS sequence"/>
</dbReference>
<proteinExistence type="predicted"/>
<protein>
    <submittedName>
        <fullName evidence="2">Uncharacterized protein</fullName>
    </submittedName>
</protein>
<accession>A0A6A5YSZ0</accession>
<feature type="compositionally biased region" description="Polar residues" evidence="1">
    <location>
        <begin position="273"/>
        <end position="329"/>
    </location>
</feature>
<reference evidence="2" key="1">
    <citation type="journal article" date="2020" name="Stud. Mycol.">
        <title>101 Dothideomycetes genomes: a test case for predicting lifestyles and emergence of pathogens.</title>
        <authorList>
            <person name="Haridas S."/>
            <person name="Albert R."/>
            <person name="Binder M."/>
            <person name="Bloem J."/>
            <person name="Labutti K."/>
            <person name="Salamov A."/>
            <person name="Andreopoulos B."/>
            <person name="Baker S."/>
            <person name="Barry K."/>
            <person name="Bills G."/>
            <person name="Bluhm B."/>
            <person name="Cannon C."/>
            <person name="Castanera R."/>
            <person name="Culley D."/>
            <person name="Daum C."/>
            <person name="Ezra D."/>
            <person name="Gonzalez J."/>
            <person name="Henrissat B."/>
            <person name="Kuo A."/>
            <person name="Liang C."/>
            <person name="Lipzen A."/>
            <person name="Lutzoni F."/>
            <person name="Magnuson J."/>
            <person name="Mondo S."/>
            <person name="Nolan M."/>
            <person name="Ohm R."/>
            <person name="Pangilinan J."/>
            <person name="Park H.-J."/>
            <person name="Ramirez L."/>
            <person name="Alfaro M."/>
            <person name="Sun H."/>
            <person name="Tritt A."/>
            <person name="Yoshinaga Y."/>
            <person name="Zwiers L.-H."/>
            <person name="Turgeon B."/>
            <person name="Goodwin S."/>
            <person name="Spatafora J."/>
            <person name="Crous P."/>
            <person name="Grigoriev I."/>
        </authorList>
    </citation>
    <scope>NUCLEOTIDE SEQUENCE</scope>
    <source>
        <strain evidence="2">CBS 627.86</strain>
    </source>
</reference>
<feature type="region of interest" description="Disordered" evidence="1">
    <location>
        <begin position="1"/>
        <end position="68"/>
    </location>
</feature>
<keyword evidence="3" id="KW-1185">Reference proteome</keyword>
<organism evidence="2 3">
    <name type="scientific">Lophiotrema nucula</name>
    <dbReference type="NCBI Taxonomy" id="690887"/>
    <lineage>
        <taxon>Eukaryota</taxon>
        <taxon>Fungi</taxon>
        <taxon>Dikarya</taxon>
        <taxon>Ascomycota</taxon>
        <taxon>Pezizomycotina</taxon>
        <taxon>Dothideomycetes</taxon>
        <taxon>Pleosporomycetidae</taxon>
        <taxon>Pleosporales</taxon>
        <taxon>Lophiotremataceae</taxon>
        <taxon>Lophiotrema</taxon>
    </lineage>
</organism>
<sequence>MSTTFAPHESSPLARATSPFKDPRTPPPCTPRKAANIWDEYERRALENAKRRDTTLASSPLPAPHSSRFSSGTVLDIIKRCDPQVSPRVPALIPSSSSAAGSPQLDMEFSTVAICKTCKQAITSASGICEKCKKTIVIPPPGEATPPLSPSCRNFGTTDLPKLGKKSASGRSTPTSVSLKRRSKRSSSDNHNNDPPIRLSSLKPPPPIDTSFATSEPARSRKSSLSDPNEPFLRLQIARKPIPVPRAFPSSPTTPPSTSHSRTSRHSTRPSSLANITTPPQCTKYANSSRHVSATPSELSTLYPYRTSSTATPPSVGSASYSLQNTTSAWDDWESDEEEKAGLVGRGSLGGASTRRDSSGKEGSGSDEGKKMKRRGFVRVISCGCSED</sequence>